<feature type="coiled-coil region" evidence="1">
    <location>
        <begin position="108"/>
        <end position="142"/>
    </location>
</feature>
<feature type="region of interest" description="Disordered" evidence="2">
    <location>
        <begin position="1"/>
        <end position="69"/>
    </location>
</feature>
<dbReference type="AlphaFoldDB" id="A0A7E4W984"/>
<sequence>MSKESYLQSFLDANNSGHDSSSEAFLTRSTAPSESETVFLNDNASSNTSKKSTRNTRQRKSHTVNTNVPTTSTYYAVPVQSSHYGQAQMGGSPDSSLQNVVAQINQILNNFTNTISDITTRLENVESQMRNMENAFENRFAEIGSQIADLHECCTNIMKDDNMIRRKRGAVPRALPMPQLGIFLKERVEHWQNSKITFTLPVFKLVIEGSVKKLRKNNEIIHFNFGKYVGTRQYHGAKYADMQKKYSAEIVQTILTKEKLWHYSSRESARRYLPIPQTLLQSIAVAISIGCGEPIDISGLPVDRNKFESVSERVEIAVFDLISSARRRVFQCEKTKKAFLEMPIVDDGDVITEAITAPKKGRRKRRSAPETPVKRRTYEKEVSSSESDNDVPGSDIKKPRDASSELQF</sequence>
<proteinExistence type="predicted"/>
<keyword evidence="1" id="KW-0175">Coiled coil</keyword>
<organism evidence="3 4">
    <name type="scientific">Panagrellus redivivus</name>
    <name type="common">Microworm</name>
    <dbReference type="NCBI Taxonomy" id="6233"/>
    <lineage>
        <taxon>Eukaryota</taxon>
        <taxon>Metazoa</taxon>
        <taxon>Ecdysozoa</taxon>
        <taxon>Nematoda</taxon>
        <taxon>Chromadorea</taxon>
        <taxon>Rhabditida</taxon>
        <taxon>Tylenchina</taxon>
        <taxon>Panagrolaimomorpha</taxon>
        <taxon>Panagrolaimoidea</taxon>
        <taxon>Panagrolaimidae</taxon>
        <taxon>Panagrellus</taxon>
    </lineage>
</organism>
<evidence type="ECO:0000313" key="3">
    <source>
        <dbReference type="Proteomes" id="UP000492821"/>
    </source>
</evidence>
<reference evidence="4" key="2">
    <citation type="submission" date="2020-10" db="UniProtKB">
        <authorList>
            <consortium name="WormBaseParasite"/>
        </authorList>
    </citation>
    <scope>IDENTIFICATION</scope>
</reference>
<dbReference type="WBParaSite" id="Pan_g8523.t1">
    <property type="protein sequence ID" value="Pan_g8523.t1"/>
    <property type="gene ID" value="Pan_g8523"/>
</dbReference>
<reference evidence="3" key="1">
    <citation type="journal article" date="2013" name="Genetics">
        <title>The draft genome and transcriptome of Panagrellus redivivus are shaped by the harsh demands of a free-living lifestyle.</title>
        <authorList>
            <person name="Srinivasan J."/>
            <person name="Dillman A.R."/>
            <person name="Macchietto M.G."/>
            <person name="Heikkinen L."/>
            <person name="Lakso M."/>
            <person name="Fracchia K.M."/>
            <person name="Antoshechkin I."/>
            <person name="Mortazavi A."/>
            <person name="Wong G."/>
            <person name="Sternberg P.W."/>
        </authorList>
    </citation>
    <scope>NUCLEOTIDE SEQUENCE [LARGE SCALE GENOMIC DNA]</scope>
    <source>
        <strain evidence="3">MT8872</strain>
    </source>
</reference>
<feature type="compositionally biased region" description="Basic and acidic residues" evidence="2">
    <location>
        <begin position="372"/>
        <end position="383"/>
    </location>
</feature>
<accession>A0A7E4W984</accession>
<feature type="compositionally biased region" description="Polar residues" evidence="2">
    <location>
        <begin position="1"/>
        <end position="44"/>
    </location>
</feature>
<name>A0A7E4W984_PANRE</name>
<feature type="compositionally biased region" description="Basic and acidic residues" evidence="2">
    <location>
        <begin position="395"/>
        <end position="408"/>
    </location>
</feature>
<dbReference type="Gene3D" id="3.90.20.10">
    <property type="match status" value="1"/>
</dbReference>
<evidence type="ECO:0000256" key="1">
    <source>
        <dbReference type="SAM" id="Coils"/>
    </source>
</evidence>
<evidence type="ECO:0000313" key="4">
    <source>
        <dbReference type="WBParaSite" id="Pan_g8523.t1"/>
    </source>
</evidence>
<keyword evidence="3" id="KW-1185">Reference proteome</keyword>
<dbReference type="Proteomes" id="UP000492821">
    <property type="component" value="Unassembled WGS sequence"/>
</dbReference>
<feature type="region of interest" description="Disordered" evidence="2">
    <location>
        <begin position="356"/>
        <end position="408"/>
    </location>
</feature>
<evidence type="ECO:0000256" key="2">
    <source>
        <dbReference type="SAM" id="MobiDB-lite"/>
    </source>
</evidence>
<feature type="compositionally biased region" description="Basic residues" evidence="2">
    <location>
        <begin position="51"/>
        <end position="62"/>
    </location>
</feature>
<protein>
    <submittedName>
        <fullName evidence="4">GCR1_C domain-containing protein</fullName>
    </submittedName>
</protein>